<name>A0A4Y2VTW1_ARAVE</name>
<dbReference type="EMBL" id="BGPR01050205">
    <property type="protein sequence ID" value="GBO27217.1"/>
    <property type="molecule type" value="Genomic_DNA"/>
</dbReference>
<evidence type="ECO:0000313" key="3">
    <source>
        <dbReference type="EMBL" id="GBO27225.1"/>
    </source>
</evidence>
<dbReference type="Proteomes" id="UP000499080">
    <property type="component" value="Unassembled WGS sequence"/>
</dbReference>
<dbReference type="AlphaFoldDB" id="A0A4Y2VTW1"/>
<accession>A0A4Y2VTW1</accession>
<protein>
    <submittedName>
        <fullName evidence="2">Uncharacterized protein</fullName>
    </submittedName>
</protein>
<evidence type="ECO:0000313" key="5">
    <source>
        <dbReference type="Proteomes" id="UP000499080"/>
    </source>
</evidence>
<gene>
    <name evidence="4" type="ORF">AVEN_218555_1</name>
    <name evidence="3" type="ORF">AVEN_226101_1</name>
    <name evidence="2" type="ORF">AVEN_248753_1</name>
</gene>
<evidence type="ECO:0000313" key="2">
    <source>
        <dbReference type="EMBL" id="GBO27217.1"/>
    </source>
</evidence>
<feature type="non-terminal residue" evidence="2">
    <location>
        <position position="1"/>
    </location>
</feature>
<organism evidence="2 5">
    <name type="scientific">Araneus ventricosus</name>
    <name type="common">Orbweaver spider</name>
    <name type="synonym">Epeira ventricosa</name>
    <dbReference type="NCBI Taxonomy" id="182803"/>
    <lineage>
        <taxon>Eukaryota</taxon>
        <taxon>Metazoa</taxon>
        <taxon>Ecdysozoa</taxon>
        <taxon>Arthropoda</taxon>
        <taxon>Chelicerata</taxon>
        <taxon>Arachnida</taxon>
        <taxon>Araneae</taxon>
        <taxon>Araneomorphae</taxon>
        <taxon>Entelegynae</taxon>
        <taxon>Araneoidea</taxon>
        <taxon>Araneidae</taxon>
        <taxon>Araneus</taxon>
    </lineage>
</organism>
<sequence>FLDLWSKLARGDYVAFPPDEENGRKTNKTNSLCSDDWEA</sequence>
<dbReference type="EMBL" id="BGPR01050212">
    <property type="protein sequence ID" value="GBO27225.1"/>
    <property type="molecule type" value="Genomic_DNA"/>
</dbReference>
<evidence type="ECO:0000313" key="4">
    <source>
        <dbReference type="EMBL" id="GBO27233.1"/>
    </source>
</evidence>
<evidence type="ECO:0000256" key="1">
    <source>
        <dbReference type="SAM" id="MobiDB-lite"/>
    </source>
</evidence>
<reference evidence="2 5" key="1">
    <citation type="journal article" date="2019" name="Sci. Rep.">
        <title>Orb-weaving spider Araneus ventricosus genome elucidates the spidroin gene catalogue.</title>
        <authorList>
            <person name="Kono N."/>
            <person name="Nakamura H."/>
            <person name="Ohtoshi R."/>
            <person name="Moran D.A.P."/>
            <person name="Shinohara A."/>
            <person name="Yoshida Y."/>
            <person name="Fujiwara M."/>
            <person name="Mori M."/>
            <person name="Tomita M."/>
            <person name="Arakawa K."/>
        </authorList>
    </citation>
    <scope>NUCLEOTIDE SEQUENCE [LARGE SCALE GENOMIC DNA]</scope>
</reference>
<comment type="caution">
    <text evidence="2">The sequence shown here is derived from an EMBL/GenBank/DDBJ whole genome shotgun (WGS) entry which is preliminary data.</text>
</comment>
<keyword evidence="5" id="KW-1185">Reference proteome</keyword>
<proteinExistence type="predicted"/>
<dbReference type="EMBL" id="BGPR01050218">
    <property type="protein sequence ID" value="GBO27233.1"/>
    <property type="molecule type" value="Genomic_DNA"/>
</dbReference>
<feature type="region of interest" description="Disordered" evidence="1">
    <location>
        <begin position="16"/>
        <end position="39"/>
    </location>
</feature>